<accession>A0ABN7WAT7</accession>
<organism evidence="1 2">
    <name type="scientific">Gigaspora margarita</name>
    <dbReference type="NCBI Taxonomy" id="4874"/>
    <lineage>
        <taxon>Eukaryota</taxon>
        <taxon>Fungi</taxon>
        <taxon>Fungi incertae sedis</taxon>
        <taxon>Mucoromycota</taxon>
        <taxon>Glomeromycotina</taxon>
        <taxon>Glomeromycetes</taxon>
        <taxon>Diversisporales</taxon>
        <taxon>Gigasporaceae</taxon>
        <taxon>Gigaspora</taxon>
    </lineage>
</organism>
<proteinExistence type="predicted"/>
<evidence type="ECO:0000313" key="1">
    <source>
        <dbReference type="EMBL" id="CAG8825088.1"/>
    </source>
</evidence>
<name>A0ABN7WAT7_GIGMA</name>
<dbReference type="EMBL" id="CAJVQB010037314">
    <property type="protein sequence ID" value="CAG8825088.1"/>
    <property type="molecule type" value="Genomic_DNA"/>
</dbReference>
<keyword evidence="2" id="KW-1185">Reference proteome</keyword>
<reference evidence="1 2" key="1">
    <citation type="submission" date="2021-06" db="EMBL/GenBank/DDBJ databases">
        <authorList>
            <person name="Kallberg Y."/>
            <person name="Tangrot J."/>
            <person name="Rosling A."/>
        </authorList>
    </citation>
    <scope>NUCLEOTIDE SEQUENCE [LARGE SCALE GENOMIC DNA]</scope>
    <source>
        <strain evidence="1 2">120-4 pot B 10/14</strain>
    </source>
</reference>
<comment type="caution">
    <text evidence="1">The sequence shown here is derived from an EMBL/GenBank/DDBJ whole genome shotgun (WGS) entry which is preliminary data.</text>
</comment>
<protein>
    <submittedName>
        <fullName evidence="1">29728_t:CDS:1</fullName>
    </submittedName>
</protein>
<gene>
    <name evidence="1" type="ORF">GMARGA_LOCUS28747</name>
</gene>
<dbReference type="Proteomes" id="UP000789901">
    <property type="component" value="Unassembled WGS sequence"/>
</dbReference>
<evidence type="ECO:0000313" key="2">
    <source>
        <dbReference type="Proteomes" id="UP000789901"/>
    </source>
</evidence>
<sequence>MRWFVKKIADLGISKPINEHQIGLQSMELLRNKWLQAIFQSEHDEYLILDILNDLRPKISIKISQKLVGLMEKC</sequence>